<dbReference type="Proteomes" id="UP000268007">
    <property type="component" value="Unassembled WGS sequence"/>
</dbReference>
<evidence type="ECO:0000259" key="1">
    <source>
        <dbReference type="Pfam" id="PF04443"/>
    </source>
</evidence>
<keyword evidence="3" id="KW-1185">Reference proteome</keyword>
<dbReference type="RefSeq" id="WP_121201259.1">
    <property type="nucleotide sequence ID" value="NZ_RBKU01000001.1"/>
</dbReference>
<reference evidence="2 3" key="1">
    <citation type="submission" date="2018-10" db="EMBL/GenBank/DDBJ databases">
        <title>Genomic Encyclopedia of Archaeal and Bacterial Type Strains, Phase II (KMG-II): from individual species to whole genera.</title>
        <authorList>
            <person name="Goeker M."/>
        </authorList>
    </citation>
    <scope>NUCLEOTIDE SEQUENCE [LARGE SCALE GENOMIC DNA]</scope>
    <source>
        <strain evidence="2 3">DSM 18602</strain>
    </source>
</reference>
<dbReference type="InterPro" id="IPR042099">
    <property type="entry name" value="ANL_N_sf"/>
</dbReference>
<dbReference type="Gene3D" id="3.40.50.12780">
    <property type="entry name" value="N-terminal domain of ligase-like"/>
    <property type="match status" value="1"/>
</dbReference>
<evidence type="ECO:0000313" key="2">
    <source>
        <dbReference type="EMBL" id="RKR85190.1"/>
    </source>
</evidence>
<dbReference type="EMBL" id="RBKU01000001">
    <property type="protein sequence ID" value="RKR85190.1"/>
    <property type="molecule type" value="Genomic_DNA"/>
</dbReference>
<name>A0A495J874_9SPHI</name>
<dbReference type="AlphaFoldDB" id="A0A495J874"/>
<proteinExistence type="predicted"/>
<accession>A0A495J874</accession>
<protein>
    <submittedName>
        <fullName evidence="2">Acyl-protein synthetase LuxE</fullName>
    </submittedName>
</protein>
<comment type="caution">
    <text evidence="2">The sequence shown here is derived from an EMBL/GenBank/DDBJ whole genome shotgun (WGS) entry which is preliminary data.</text>
</comment>
<gene>
    <name evidence="2" type="ORF">BDD43_5452</name>
</gene>
<dbReference type="SUPFAM" id="SSF56801">
    <property type="entry name" value="Acetyl-CoA synthetase-like"/>
    <property type="match status" value="1"/>
</dbReference>
<dbReference type="InterPro" id="IPR007534">
    <property type="entry name" value="LuxE"/>
</dbReference>
<dbReference type="GO" id="GO:0047474">
    <property type="term" value="F:long-chain fatty acid--protein ligase activity"/>
    <property type="evidence" value="ECO:0007669"/>
    <property type="project" value="InterPro"/>
</dbReference>
<sequence length="328" mass="36703">MSQPGKKQVFSIANSGQFNTIALHVFRHQAKNCAVYRQFLNGLNVDIDSITAIGQIPFLPIEFFKSHKVLSVDSNAEVTFTSSGTTGVITSSHLVTDVSWYVDSFRKAFGLFYGNIQLYTVLALLPSYLEREGSSLIYMADDLIKQSQNPDSGFYLYNHEDLYKQLVRQQNAKKPTLLIGVTFALLDFIEQYSINFPELIVMETGGMKGRRKEMIREELHHDLCKGFGVETIHSEYGMTELLSQAYSKGEGVFNCPPWMQIIIRDTNDPFTNLSYGKAGGIDIIDLANINSCSFLATQDLGKVEADGSFQILGRFDHSDIRGCNLLIG</sequence>
<dbReference type="OrthoDB" id="182577at2"/>
<evidence type="ECO:0000313" key="3">
    <source>
        <dbReference type="Proteomes" id="UP000268007"/>
    </source>
</evidence>
<feature type="domain" description="Acyl-protein synthetase LuxE" evidence="1">
    <location>
        <begin position="18"/>
        <end position="89"/>
    </location>
</feature>
<organism evidence="2 3">
    <name type="scientific">Mucilaginibacter gracilis</name>
    <dbReference type="NCBI Taxonomy" id="423350"/>
    <lineage>
        <taxon>Bacteria</taxon>
        <taxon>Pseudomonadati</taxon>
        <taxon>Bacteroidota</taxon>
        <taxon>Sphingobacteriia</taxon>
        <taxon>Sphingobacteriales</taxon>
        <taxon>Sphingobacteriaceae</taxon>
        <taxon>Mucilaginibacter</taxon>
    </lineage>
</organism>
<dbReference type="Pfam" id="PF04443">
    <property type="entry name" value="LuxE"/>
    <property type="match status" value="1"/>
</dbReference>
<dbReference type="GO" id="GO:0008218">
    <property type="term" value="P:bioluminescence"/>
    <property type="evidence" value="ECO:0007669"/>
    <property type="project" value="InterPro"/>
</dbReference>